<organism evidence="2">
    <name type="scientific">marine sediment metagenome</name>
    <dbReference type="NCBI Taxonomy" id="412755"/>
    <lineage>
        <taxon>unclassified sequences</taxon>
        <taxon>metagenomes</taxon>
        <taxon>ecological metagenomes</taxon>
    </lineage>
</organism>
<dbReference type="AlphaFoldDB" id="A0A0F9BG34"/>
<gene>
    <name evidence="2" type="ORF">LCGC14_2451030</name>
</gene>
<evidence type="ECO:0000256" key="1">
    <source>
        <dbReference type="SAM" id="MobiDB-lite"/>
    </source>
</evidence>
<feature type="region of interest" description="Disordered" evidence="1">
    <location>
        <begin position="29"/>
        <end position="50"/>
    </location>
</feature>
<dbReference type="EMBL" id="LAZR01037932">
    <property type="protein sequence ID" value="KKL20879.1"/>
    <property type="molecule type" value="Genomic_DNA"/>
</dbReference>
<reference evidence="2" key="1">
    <citation type="journal article" date="2015" name="Nature">
        <title>Complex archaea that bridge the gap between prokaryotes and eukaryotes.</title>
        <authorList>
            <person name="Spang A."/>
            <person name="Saw J.H."/>
            <person name="Jorgensen S.L."/>
            <person name="Zaremba-Niedzwiedzka K."/>
            <person name="Martijn J."/>
            <person name="Lind A.E."/>
            <person name="van Eijk R."/>
            <person name="Schleper C."/>
            <person name="Guy L."/>
            <person name="Ettema T.J."/>
        </authorList>
    </citation>
    <scope>NUCLEOTIDE SEQUENCE</scope>
</reference>
<sequence length="50" mass="5698">MRCNYCEAELRPGQFDCCKTCQQNDAEGRVMPAPRASPVREKKPRKKAKA</sequence>
<name>A0A0F9BG34_9ZZZZ</name>
<protein>
    <submittedName>
        <fullName evidence="2">Uncharacterized protein</fullName>
    </submittedName>
</protein>
<evidence type="ECO:0000313" key="2">
    <source>
        <dbReference type="EMBL" id="KKL20879.1"/>
    </source>
</evidence>
<proteinExistence type="predicted"/>
<accession>A0A0F9BG34</accession>
<comment type="caution">
    <text evidence="2">The sequence shown here is derived from an EMBL/GenBank/DDBJ whole genome shotgun (WGS) entry which is preliminary data.</text>
</comment>